<dbReference type="GO" id="GO:0005525">
    <property type="term" value="F:GTP binding"/>
    <property type="evidence" value="ECO:0007669"/>
    <property type="project" value="TreeGrafter"/>
</dbReference>
<comment type="caution">
    <text evidence="3">The sequence shown here is derived from an EMBL/GenBank/DDBJ whole genome shotgun (WGS) entry which is preliminary data.</text>
</comment>
<dbReference type="GO" id="GO:0030688">
    <property type="term" value="C:preribosome, small subunit precursor"/>
    <property type="evidence" value="ECO:0007669"/>
    <property type="project" value="TreeGrafter"/>
</dbReference>
<keyword evidence="4" id="KW-1185">Reference proteome</keyword>
<reference evidence="3 4" key="1">
    <citation type="journal article" date="2020" name="J. Phycol.">
        <title>Comparative genome analysis reveals Cyanidiococcus gen. nov., a new extremophilic red algal genus sister to Cyanidioschyzon (Cyanidioschyzonaceae, Rhodophyta).</title>
        <authorList>
            <person name="Liu S.-L."/>
            <person name="Chiang Y.-R."/>
            <person name="Yoon H.S."/>
            <person name="Fu H.-Y."/>
        </authorList>
    </citation>
    <scope>NUCLEOTIDE SEQUENCE [LARGE SCALE GENOMIC DNA]</scope>
    <source>
        <strain evidence="3 4">THAL066</strain>
    </source>
</reference>
<gene>
    <name evidence="3" type="primary">TSR1_1</name>
    <name evidence="3" type="ORF">F1559_000223</name>
</gene>
<dbReference type="InterPro" id="IPR007034">
    <property type="entry name" value="BMS1_TSR1_C"/>
</dbReference>
<evidence type="ECO:0000313" key="3">
    <source>
        <dbReference type="EMBL" id="KAF6000377.1"/>
    </source>
</evidence>
<dbReference type="PANTHER" id="PTHR12858:SF1">
    <property type="entry name" value="PRE-RRNA-PROCESSING PROTEIN TSR1 HOMOLOG"/>
    <property type="match status" value="1"/>
</dbReference>
<evidence type="ECO:0000256" key="1">
    <source>
        <dbReference type="SAM" id="MobiDB-lite"/>
    </source>
</evidence>
<feature type="region of interest" description="Disordered" evidence="1">
    <location>
        <begin position="1"/>
        <end position="34"/>
    </location>
</feature>
<evidence type="ECO:0000313" key="4">
    <source>
        <dbReference type="Proteomes" id="UP000530660"/>
    </source>
</evidence>
<organism evidence="3 4">
    <name type="scientific">Cyanidiococcus yangmingshanensis</name>
    <dbReference type="NCBI Taxonomy" id="2690220"/>
    <lineage>
        <taxon>Eukaryota</taxon>
        <taxon>Rhodophyta</taxon>
        <taxon>Bangiophyceae</taxon>
        <taxon>Cyanidiales</taxon>
        <taxon>Cyanidiaceae</taxon>
        <taxon>Cyanidiococcus</taxon>
    </lineage>
</organism>
<sequence length="301" mass="33854">MPLSKDRVLHRASSASMSGSDSEVDAPQARSQGALEEVKEIERDELMFPDEVDTPTDCPVRERFAHYRPLPSYRKTPWDSNTSLPPAYARVVQFEHFRRAVRNAHQEAALSPVKPHTYIAFLLKSVPVSVAQRMRGWTGPLIATSLLRYEHLPTVMHCLVQRSVSKSRCCGSDRVSTRPLLVATGSVVGANPDRIVLKRVVLTGVPYRAHKTRATIRYMFFDPEDVKHYKNVPLWTKHGRLGRIEESLGTHGAMKATFDGTILHSDTVCLSLYRRVFPEWVSGSTCDTLDETGITNTVVDR</sequence>
<dbReference type="GO" id="GO:0003924">
    <property type="term" value="F:GTPase activity"/>
    <property type="evidence" value="ECO:0007669"/>
    <property type="project" value="TreeGrafter"/>
</dbReference>
<accession>A0A7J7ICW4</accession>
<proteinExistence type="predicted"/>
<dbReference type="Pfam" id="PF04950">
    <property type="entry name" value="RIBIOP_C"/>
    <property type="match status" value="2"/>
</dbReference>
<dbReference type="OrthoDB" id="119302at2759"/>
<dbReference type="GO" id="GO:0034511">
    <property type="term" value="F:U3 snoRNA binding"/>
    <property type="evidence" value="ECO:0007669"/>
    <property type="project" value="TreeGrafter"/>
</dbReference>
<dbReference type="EMBL" id="VWRR01000020">
    <property type="protein sequence ID" value="KAF6000377.1"/>
    <property type="molecule type" value="Genomic_DNA"/>
</dbReference>
<dbReference type="PANTHER" id="PTHR12858">
    <property type="entry name" value="RIBOSOME BIOGENESIS PROTEIN"/>
    <property type="match status" value="1"/>
</dbReference>
<dbReference type="GO" id="GO:0000462">
    <property type="term" value="P:maturation of SSU-rRNA from tricistronic rRNA transcript (SSU-rRNA, 5.8S rRNA, LSU-rRNA)"/>
    <property type="evidence" value="ECO:0007669"/>
    <property type="project" value="TreeGrafter"/>
</dbReference>
<evidence type="ECO:0000259" key="2">
    <source>
        <dbReference type="SMART" id="SM01362"/>
    </source>
</evidence>
<dbReference type="Proteomes" id="UP000530660">
    <property type="component" value="Unassembled WGS sequence"/>
</dbReference>
<feature type="domain" description="Ribosome biogenesis protein BMS1/TSR1 C-terminal" evidence="2">
    <location>
        <begin position="51"/>
        <end position="276"/>
    </location>
</feature>
<dbReference type="GO" id="GO:0000479">
    <property type="term" value="P:endonucleolytic cleavage of tricistronic rRNA transcript (SSU-rRNA, 5.8S rRNA, LSU-rRNA)"/>
    <property type="evidence" value="ECO:0007669"/>
    <property type="project" value="TreeGrafter"/>
</dbReference>
<dbReference type="AlphaFoldDB" id="A0A7J7ICW4"/>
<name>A0A7J7ICW4_9RHOD</name>
<dbReference type="InterPro" id="IPR039761">
    <property type="entry name" value="Bms1/Tsr1"/>
</dbReference>
<protein>
    <submittedName>
        <fullName evidence="3">Ribosome bioproteinsis protein tsr1</fullName>
    </submittedName>
</protein>
<dbReference type="SMART" id="SM01362">
    <property type="entry name" value="DUF663"/>
    <property type="match status" value="1"/>
</dbReference>